<protein>
    <recommendedName>
        <fullName evidence="1">Flavoprotein domain-containing protein</fullName>
    </recommendedName>
</protein>
<organism evidence="2">
    <name type="scientific">marine sediment metagenome</name>
    <dbReference type="NCBI Taxonomy" id="412755"/>
    <lineage>
        <taxon>unclassified sequences</taxon>
        <taxon>metagenomes</taxon>
        <taxon>ecological metagenomes</taxon>
    </lineage>
</organism>
<accession>A0A0F9DBQ0</accession>
<dbReference type="GO" id="GO:0004633">
    <property type="term" value="F:phosphopantothenoylcysteine decarboxylase activity"/>
    <property type="evidence" value="ECO:0007669"/>
    <property type="project" value="TreeGrafter"/>
</dbReference>
<evidence type="ECO:0000313" key="2">
    <source>
        <dbReference type="EMBL" id="KKL09478.1"/>
    </source>
</evidence>
<dbReference type="PANTHER" id="PTHR14359">
    <property type="entry name" value="HOMO-OLIGOMERIC FLAVIN CONTAINING CYS DECARBOXYLASE FAMILY"/>
    <property type="match status" value="1"/>
</dbReference>
<dbReference type="InterPro" id="IPR036551">
    <property type="entry name" value="Flavin_trans-like"/>
</dbReference>
<gene>
    <name evidence="2" type="ORF">LCGC14_2565460</name>
</gene>
<dbReference type="SUPFAM" id="SSF52507">
    <property type="entry name" value="Homo-oligomeric flavin-containing Cys decarboxylases, HFCD"/>
    <property type="match status" value="1"/>
</dbReference>
<feature type="domain" description="Flavoprotein" evidence="1">
    <location>
        <begin position="6"/>
        <end position="177"/>
    </location>
</feature>
<dbReference type="Pfam" id="PF02441">
    <property type="entry name" value="Flavoprotein"/>
    <property type="match status" value="1"/>
</dbReference>
<name>A0A0F9DBQ0_9ZZZZ</name>
<dbReference type="AlphaFoldDB" id="A0A0F9DBQ0"/>
<dbReference type="GO" id="GO:0015937">
    <property type="term" value="P:coenzyme A biosynthetic process"/>
    <property type="evidence" value="ECO:0007669"/>
    <property type="project" value="TreeGrafter"/>
</dbReference>
<dbReference type="EMBL" id="LAZR01042465">
    <property type="protein sequence ID" value="KKL09478.1"/>
    <property type="molecule type" value="Genomic_DNA"/>
</dbReference>
<comment type="caution">
    <text evidence="2">The sequence shown here is derived from an EMBL/GenBank/DDBJ whole genome shotgun (WGS) entry which is preliminary data.</text>
</comment>
<reference evidence="2" key="1">
    <citation type="journal article" date="2015" name="Nature">
        <title>Complex archaea that bridge the gap between prokaryotes and eukaryotes.</title>
        <authorList>
            <person name="Spang A."/>
            <person name="Saw J.H."/>
            <person name="Jorgensen S.L."/>
            <person name="Zaremba-Niedzwiedzka K."/>
            <person name="Martijn J."/>
            <person name="Lind A.E."/>
            <person name="van Eijk R."/>
            <person name="Schleper C."/>
            <person name="Guy L."/>
            <person name="Ettema T.J."/>
        </authorList>
    </citation>
    <scope>NUCLEOTIDE SEQUENCE</scope>
</reference>
<evidence type="ECO:0000259" key="1">
    <source>
        <dbReference type="Pfam" id="PF02441"/>
    </source>
</evidence>
<proteinExistence type="predicted"/>
<dbReference type="InterPro" id="IPR003382">
    <property type="entry name" value="Flavoprotein"/>
</dbReference>
<sequence length="179" mass="19201">MDVKGKTIVLGVTGGIAAYWAAEIIGALRDREADVHVIMTKNATHFISPLTLQTISENKVLTNSFELSGEIEISHISYAKKADLILVAPATANFIGKIATGIADDVLSTTIMAVNAPVLICPAMNDMMWANKIVQENVEKLKKHGYYFVDPEYGVMACGGMGVGRLASMESILGKLMAL</sequence>
<dbReference type="Gene3D" id="3.40.50.1950">
    <property type="entry name" value="Flavin prenyltransferase-like"/>
    <property type="match status" value="1"/>
</dbReference>
<dbReference type="GO" id="GO:0010181">
    <property type="term" value="F:FMN binding"/>
    <property type="evidence" value="ECO:0007669"/>
    <property type="project" value="TreeGrafter"/>
</dbReference>
<dbReference type="PANTHER" id="PTHR14359:SF6">
    <property type="entry name" value="PHOSPHOPANTOTHENOYLCYSTEINE DECARBOXYLASE"/>
    <property type="match status" value="1"/>
</dbReference>
<dbReference type="GO" id="GO:0071513">
    <property type="term" value="C:phosphopantothenoylcysteine decarboxylase complex"/>
    <property type="evidence" value="ECO:0007669"/>
    <property type="project" value="TreeGrafter"/>
</dbReference>